<name>A0A409Y9V1_9AGAR</name>
<dbReference type="AlphaFoldDB" id="A0A409Y9V1"/>
<organism evidence="1 2">
    <name type="scientific">Gymnopilus dilepis</name>
    <dbReference type="NCBI Taxonomy" id="231916"/>
    <lineage>
        <taxon>Eukaryota</taxon>
        <taxon>Fungi</taxon>
        <taxon>Dikarya</taxon>
        <taxon>Basidiomycota</taxon>
        <taxon>Agaricomycotina</taxon>
        <taxon>Agaricomycetes</taxon>
        <taxon>Agaricomycetidae</taxon>
        <taxon>Agaricales</taxon>
        <taxon>Agaricineae</taxon>
        <taxon>Hymenogastraceae</taxon>
        <taxon>Gymnopilus</taxon>
    </lineage>
</organism>
<reference evidence="1 2" key="1">
    <citation type="journal article" date="2018" name="Evol. Lett.">
        <title>Horizontal gene cluster transfer increased hallucinogenic mushroom diversity.</title>
        <authorList>
            <person name="Reynolds H.T."/>
            <person name="Vijayakumar V."/>
            <person name="Gluck-Thaler E."/>
            <person name="Korotkin H.B."/>
            <person name="Matheny P.B."/>
            <person name="Slot J.C."/>
        </authorList>
    </citation>
    <scope>NUCLEOTIDE SEQUENCE [LARGE SCALE GENOMIC DNA]</scope>
    <source>
        <strain evidence="1 2">SRW20</strain>
    </source>
</reference>
<comment type="caution">
    <text evidence="1">The sequence shown here is derived from an EMBL/GenBank/DDBJ whole genome shotgun (WGS) entry which is preliminary data.</text>
</comment>
<protein>
    <submittedName>
        <fullName evidence="1">Uncharacterized protein</fullName>
    </submittedName>
</protein>
<dbReference type="EMBL" id="NHYE01001049">
    <property type="protein sequence ID" value="PPQ99691.1"/>
    <property type="molecule type" value="Genomic_DNA"/>
</dbReference>
<proteinExistence type="predicted"/>
<dbReference type="Proteomes" id="UP000284706">
    <property type="component" value="Unassembled WGS sequence"/>
</dbReference>
<gene>
    <name evidence="1" type="ORF">CVT26_009117</name>
</gene>
<dbReference type="InParanoid" id="A0A409Y9V1"/>
<keyword evidence="2" id="KW-1185">Reference proteome</keyword>
<evidence type="ECO:0000313" key="1">
    <source>
        <dbReference type="EMBL" id="PPQ99691.1"/>
    </source>
</evidence>
<accession>A0A409Y9V1</accession>
<evidence type="ECO:0000313" key="2">
    <source>
        <dbReference type="Proteomes" id="UP000284706"/>
    </source>
</evidence>
<sequence>MGDISLSSSVIFMQEGKHEIQETDLYQVQGPSRAPFRASLPTTEEALWEKRARYSGRKCASGQGCESSAEVALKLGADVAVGKMRSALHWA</sequence>